<dbReference type="PANTHER" id="PTHR39639:SF1">
    <property type="entry name" value="DUF262 DOMAIN-CONTAINING PROTEIN"/>
    <property type="match status" value="1"/>
</dbReference>
<sequence>MAMNNKQVEKLQAQLQKERRLVSFDNYDISVKQLIDMRKSGAIHVPPEYQRQFVWDSARESQLIESVFLGIPVPNVFMATNEDSTWEVVDGVQRLGSLAHFVGSQELLEQIEKEGPLVIEGLEKLSELNGKRFTDLPATLQLLFETRPLRATVLNDKSDLNVRFDLFERLNTGGVLLTNQEIRNCIFRGKLNDHLKKLSKQANFIESIRLKPSDASNGAAEELVLRFFAYLECYQQFDHSVKDFLNGYMKERASKPLKHQSVTLFNQTFDLIGAALPDGIVRGNRAVTPINLFEAVAVGCALALKAGKTPDSQKLKGVVNSAGLKKLTTGATNNRNMVSGRIEFVANAV</sequence>
<dbReference type="Pfam" id="PF03235">
    <property type="entry name" value="GmrSD_N"/>
    <property type="match status" value="1"/>
</dbReference>
<dbReference type="EMBL" id="CP001013">
    <property type="protein sequence ID" value="ACB35219.1"/>
    <property type="molecule type" value="Genomic_DNA"/>
</dbReference>
<protein>
    <recommendedName>
        <fullName evidence="1">GmrSD restriction endonucleases N-terminal domain-containing protein</fullName>
    </recommendedName>
</protein>
<dbReference type="AlphaFoldDB" id="B1XYH4"/>
<dbReference type="PANTHER" id="PTHR39639">
    <property type="entry name" value="CHROMOSOME 16, WHOLE GENOME SHOTGUN SEQUENCE"/>
    <property type="match status" value="1"/>
</dbReference>
<dbReference type="STRING" id="395495.Lcho_2955"/>
<keyword evidence="3" id="KW-1185">Reference proteome</keyword>
<evidence type="ECO:0000313" key="2">
    <source>
        <dbReference type="EMBL" id="ACB35219.1"/>
    </source>
</evidence>
<dbReference type="InterPro" id="IPR004919">
    <property type="entry name" value="GmrSD_N"/>
</dbReference>
<evidence type="ECO:0000313" key="3">
    <source>
        <dbReference type="Proteomes" id="UP000001693"/>
    </source>
</evidence>
<feature type="domain" description="GmrSD restriction endonucleases N-terminal" evidence="1">
    <location>
        <begin position="31"/>
        <end position="187"/>
    </location>
</feature>
<dbReference type="KEGG" id="lch:Lcho_2955"/>
<dbReference type="OrthoDB" id="3654724at2"/>
<dbReference type="RefSeq" id="WP_012347973.1">
    <property type="nucleotide sequence ID" value="NC_010524.1"/>
</dbReference>
<organism evidence="2 3">
    <name type="scientific">Leptothrix cholodnii (strain ATCC 51168 / LMG 8142 / SP-6)</name>
    <name type="common">Leptothrix discophora (strain SP-6)</name>
    <dbReference type="NCBI Taxonomy" id="395495"/>
    <lineage>
        <taxon>Bacteria</taxon>
        <taxon>Pseudomonadati</taxon>
        <taxon>Pseudomonadota</taxon>
        <taxon>Betaproteobacteria</taxon>
        <taxon>Burkholderiales</taxon>
        <taxon>Sphaerotilaceae</taxon>
        <taxon>Leptothrix</taxon>
    </lineage>
</organism>
<proteinExistence type="predicted"/>
<dbReference type="Proteomes" id="UP000001693">
    <property type="component" value="Chromosome"/>
</dbReference>
<reference evidence="2 3" key="1">
    <citation type="submission" date="2008-03" db="EMBL/GenBank/DDBJ databases">
        <title>Complete sequence of Leptothrix cholodnii SP-6.</title>
        <authorList>
            <consortium name="US DOE Joint Genome Institute"/>
            <person name="Copeland A."/>
            <person name="Lucas S."/>
            <person name="Lapidus A."/>
            <person name="Glavina del Rio T."/>
            <person name="Dalin E."/>
            <person name="Tice H."/>
            <person name="Bruce D."/>
            <person name="Goodwin L."/>
            <person name="Pitluck S."/>
            <person name="Chertkov O."/>
            <person name="Brettin T."/>
            <person name="Detter J.C."/>
            <person name="Han C."/>
            <person name="Kuske C.R."/>
            <person name="Schmutz J."/>
            <person name="Larimer F."/>
            <person name="Land M."/>
            <person name="Hauser L."/>
            <person name="Kyrpides N."/>
            <person name="Lykidis A."/>
            <person name="Emerson D."/>
            <person name="Richardson P."/>
        </authorList>
    </citation>
    <scope>NUCLEOTIDE SEQUENCE [LARGE SCALE GENOMIC DNA]</scope>
    <source>
        <strain evidence="3">ATCC 51168 / LMG 8142 / SP-6</strain>
    </source>
</reference>
<name>B1XYH4_LEPCP</name>
<evidence type="ECO:0000259" key="1">
    <source>
        <dbReference type="Pfam" id="PF03235"/>
    </source>
</evidence>
<dbReference type="HOGENOM" id="CLU_038557_2_0_4"/>
<dbReference type="eggNOG" id="COG1479">
    <property type="taxonomic scope" value="Bacteria"/>
</dbReference>
<accession>B1XYH4</accession>
<gene>
    <name evidence="2" type="ordered locus">Lcho_2955</name>
</gene>